<dbReference type="PANTHER" id="PTHR18934:SF234">
    <property type="entry name" value="PRE-MRNA-SPLICING FACTOR ATP-DEPENDENT RNA HELICASE DEAH4-RELATED"/>
    <property type="match status" value="1"/>
</dbReference>
<dbReference type="PROSITE" id="PS00690">
    <property type="entry name" value="DEAH_ATP_HELICASE"/>
    <property type="match status" value="1"/>
</dbReference>
<keyword evidence="3" id="KW-0547">Nucleotide-binding</keyword>
<keyword evidence="2" id="KW-0747">Spliceosome</keyword>
<dbReference type="Pfam" id="PF00271">
    <property type="entry name" value="Helicase_C"/>
    <property type="match status" value="1"/>
</dbReference>
<dbReference type="GO" id="GO:0016887">
    <property type="term" value="F:ATP hydrolysis activity"/>
    <property type="evidence" value="ECO:0007669"/>
    <property type="project" value="InterPro"/>
</dbReference>
<evidence type="ECO:0000256" key="1">
    <source>
        <dbReference type="ARBA" id="ARBA00012552"/>
    </source>
</evidence>
<feature type="repeat" description="ANK" evidence="8">
    <location>
        <begin position="332"/>
        <end position="364"/>
    </location>
</feature>
<dbReference type="InterPro" id="IPR001650">
    <property type="entry name" value="Helicase_C-like"/>
</dbReference>
<comment type="catalytic activity">
    <reaction evidence="7">
        <text>ATP + H2O = ADP + phosphate + H(+)</text>
        <dbReference type="Rhea" id="RHEA:13065"/>
        <dbReference type="ChEBI" id="CHEBI:15377"/>
        <dbReference type="ChEBI" id="CHEBI:15378"/>
        <dbReference type="ChEBI" id="CHEBI:30616"/>
        <dbReference type="ChEBI" id="CHEBI:43474"/>
        <dbReference type="ChEBI" id="CHEBI:456216"/>
        <dbReference type="EC" id="3.6.4.13"/>
    </reaction>
</comment>
<evidence type="ECO:0000256" key="7">
    <source>
        <dbReference type="ARBA" id="ARBA00047984"/>
    </source>
</evidence>
<dbReference type="Pfam" id="PF07717">
    <property type="entry name" value="OB_NTP_bind"/>
    <property type="match status" value="1"/>
</dbReference>
<dbReference type="Gene3D" id="3.40.50.300">
    <property type="entry name" value="P-loop containing nucleotide triphosphate hydrolases"/>
    <property type="match status" value="2"/>
</dbReference>
<evidence type="ECO:0000313" key="13">
    <source>
        <dbReference type="Proteomes" id="UP000325081"/>
    </source>
</evidence>
<keyword evidence="5 12" id="KW-0347">Helicase</keyword>
<dbReference type="InterPro" id="IPR036770">
    <property type="entry name" value="Ankyrin_rpt-contain_sf"/>
</dbReference>
<dbReference type="PROSITE" id="PS50297">
    <property type="entry name" value="ANK_REP_REGION"/>
    <property type="match status" value="4"/>
</dbReference>
<evidence type="ECO:0000256" key="6">
    <source>
        <dbReference type="ARBA" id="ARBA00022840"/>
    </source>
</evidence>
<keyword evidence="2" id="KW-0508">mRNA splicing</keyword>
<evidence type="ECO:0000256" key="5">
    <source>
        <dbReference type="ARBA" id="ARBA00022806"/>
    </source>
</evidence>
<evidence type="ECO:0000259" key="10">
    <source>
        <dbReference type="PROSITE" id="PS51192"/>
    </source>
</evidence>
<dbReference type="FunFam" id="3.40.50.300:FF:001388">
    <property type="entry name" value="Probable pre-mRNA-splicing factor ATP-dependent RNA helicase DEAH4"/>
    <property type="match status" value="1"/>
</dbReference>
<feature type="compositionally biased region" description="Basic and acidic residues" evidence="9">
    <location>
        <begin position="1345"/>
        <end position="1360"/>
    </location>
</feature>
<evidence type="ECO:0000256" key="2">
    <source>
        <dbReference type="ARBA" id="ARBA00022728"/>
    </source>
</evidence>
<sequence length="1379" mass="151384">MTQMTYDEPISHRLVEAAHADDLQLALELISQPAADVDFTGTVCLKSRKAEVALNGELASDVCVEFEEFRTDVTPLFAAAHNGNLTLVRELLKAGANANQKLFRGYATTAAVREGHVHVLELLLKNGASQASCEEALLEASYLGLAGPAELLMGSDLIRPHVAVHALVTASGRGFVDFVATLVENGVDPNSNARILLQSSKPSLYTNVDCNALVAAIVNRQVPIVQLLLKAGCRTDIKVKLGAWSWDVTTGEEFRVGAGLAEPYTVAWCAVEYFEASGAILRALLHRISPNTPHLGRTLIHHAILCQNPRALDVLLTFGADVESPVETAELSNILPIHLAARLGSSAILRRLIGVGCNLDSKTGFEETALMICTRQKNEDCLKILASAGSDFGLSNTLGDDVSSIAGSVKWTAGFRRAVLDVIRTGKIVRSSNLQVFSSLMFVVRANDVEALQKLVRQPDLDIDEKDGNGYTAVMVAAMNGHAEAFKVLANAGADLEVVNKNGETGLSLAEKRLDDDEFATILSAYAYAKIDNNGNGNKPMALHRAARLGDLLLVRELIGKGHDVNIFDCDGYTPLMLAAKSDDREMCELLISSGARLEVRNSRNETALSIAAGGKGKAEGALLDEAARELVLCGARVRKHTREGKGRPHGKVLRMVGGSGVLAWGRSGRRKVVCRWAELPILQFEEKIAETVEKNSIVVVIGETGSGKSTQLSQILHRRSYTKSGCIAVTQPRRVAAVSVSRRVAQELDVKLGEEVGYAIRFEDRTSEKTLIKYLTDGVLLRESLSNPELNQYSVIILDEAHERSLNTDILLGLMKRLIKFRASNLKILITSATLDGEKVSRFFSNCPILNVPGKLFPVEIQHSSERPKSYIEASLKTAIDIHVGEPEGDVLIFMTGQDDIEKLVSKLEERIQTLEEGSCMDAIILPLHGSLPPELQVRVFSPPPPNCRRFIVSTNIAETSLTVDGVVYVIDSGFVKQRQYNPSTGMYSLDVVQISKVQANQRAGRAGRTRPGKCYRLYPSVVYKDDFLDATVPEIQRSSLAGSVLYLKSLDLPDIDILKFDFLDPPSSEALEDALKQLYLIDAIKEDGSITRLGRTMAELPLEPSLSRTLLEANECGCLSQALTVAAMLSAETNLLLGHSKSSHDKKRKHTPPSNLPDGSGLGDHIQLLQIFELWHQTDYNVDWCKENNLQVRGMMFVKDVRKQLCQIMQKIAKVSMDVKTSKRQKEGQEYRALRKALCSGYANQLAERMIRHNGYRTVGFKSQLVQVHPSSVLKPDEDGMLPNYVVYHELIATTRPYMRNVCAVEMRWVQPVLAKLDKLNIPKLSGTTNKSMSENNQTGDLKIQKDDVKATQPSVDDRESRILAARERFLARKSGR</sequence>
<dbReference type="Gene3D" id="1.20.120.1080">
    <property type="match status" value="1"/>
</dbReference>
<dbReference type="InterPro" id="IPR014001">
    <property type="entry name" value="Helicase_ATP-bd"/>
</dbReference>
<keyword evidence="6" id="KW-0067">ATP-binding</keyword>
<dbReference type="Pfam" id="PF12796">
    <property type="entry name" value="Ank_2"/>
    <property type="match status" value="4"/>
</dbReference>
<protein>
    <recommendedName>
        <fullName evidence="1">RNA helicase</fullName>
        <ecNumber evidence="1">3.6.4.13</ecNumber>
    </recommendedName>
</protein>
<feature type="repeat" description="ANK" evidence="8">
    <location>
        <begin position="469"/>
        <end position="501"/>
    </location>
</feature>
<dbReference type="InterPro" id="IPR011709">
    <property type="entry name" value="DEAD-box_helicase_OB_fold"/>
</dbReference>
<dbReference type="InterPro" id="IPR048333">
    <property type="entry name" value="HA2_WH"/>
</dbReference>
<keyword evidence="4" id="KW-0378">Hydrolase</keyword>
<dbReference type="GO" id="GO:0003723">
    <property type="term" value="F:RNA binding"/>
    <property type="evidence" value="ECO:0007669"/>
    <property type="project" value="TreeGrafter"/>
</dbReference>
<dbReference type="EC" id="3.6.4.13" evidence="1"/>
<dbReference type="SUPFAM" id="SSF48403">
    <property type="entry name" value="Ankyrin repeat"/>
    <property type="match status" value="2"/>
</dbReference>
<dbReference type="Pfam" id="PF04408">
    <property type="entry name" value="WHD_HA2"/>
    <property type="match status" value="1"/>
</dbReference>
<feature type="region of interest" description="Disordered" evidence="9">
    <location>
        <begin position="1327"/>
        <end position="1360"/>
    </location>
</feature>
<feature type="domain" description="Helicase C-terminal" evidence="11">
    <location>
        <begin position="876"/>
        <end position="1053"/>
    </location>
</feature>
<proteinExistence type="predicted"/>
<evidence type="ECO:0000313" key="12">
    <source>
        <dbReference type="EMBL" id="GER56059.1"/>
    </source>
</evidence>
<dbReference type="InterPro" id="IPR049945">
    <property type="entry name" value="AAA_22"/>
</dbReference>
<name>A0A5A7RFX4_STRAF</name>
<organism evidence="12 13">
    <name type="scientific">Striga asiatica</name>
    <name type="common">Asiatic witchweed</name>
    <name type="synonym">Buchnera asiatica</name>
    <dbReference type="NCBI Taxonomy" id="4170"/>
    <lineage>
        <taxon>Eukaryota</taxon>
        <taxon>Viridiplantae</taxon>
        <taxon>Streptophyta</taxon>
        <taxon>Embryophyta</taxon>
        <taxon>Tracheophyta</taxon>
        <taxon>Spermatophyta</taxon>
        <taxon>Magnoliopsida</taxon>
        <taxon>eudicotyledons</taxon>
        <taxon>Gunneridae</taxon>
        <taxon>Pentapetalae</taxon>
        <taxon>asterids</taxon>
        <taxon>lamiids</taxon>
        <taxon>Lamiales</taxon>
        <taxon>Orobanchaceae</taxon>
        <taxon>Buchnereae</taxon>
        <taxon>Striga</taxon>
    </lineage>
</organism>
<dbReference type="SMART" id="SM00248">
    <property type="entry name" value="ANK"/>
    <property type="match status" value="11"/>
</dbReference>
<dbReference type="InterPro" id="IPR027417">
    <property type="entry name" value="P-loop_NTPase"/>
</dbReference>
<dbReference type="PROSITE" id="PS51194">
    <property type="entry name" value="HELICASE_CTER"/>
    <property type="match status" value="1"/>
</dbReference>
<dbReference type="PROSITE" id="PS51192">
    <property type="entry name" value="HELICASE_ATP_BIND_1"/>
    <property type="match status" value="1"/>
</dbReference>
<evidence type="ECO:0000256" key="9">
    <source>
        <dbReference type="SAM" id="MobiDB-lite"/>
    </source>
</evidence>
<dbReference type="InterPro" id="IPR003593">
    <property type="entry name" value="AAA+_ATPase"/>
</dbReference>
<dbReference type="PANTHER" id="PTHR18934">
    <property type="entry name" value="ATP-DEPENDENT RNA HELICASE"/>
    <property type="match status" value="1"/>
</dbReference>
<dbReference type="InterPro" id="IPR002110">
    <property type="entry name" value="Ankyrin_rpt"/>
</dbReference>
<dbReference type="SMART" id="SM00490">
    <property type="entry name" value="HELICc"/>
    <property type="match status" value="1"/>
</dbReference>
<feature type="repeat" description="ANK" evidence="8">
    <location>
        <begin position="538"/>
        <end position="570"/>
    </location>
</feature>
<dbReference type="Pfam" id="PF21010">
    <property type="entry name" value="HA2_C"/>
    <property type="match status" value="1"/>
</dbReference>
<keyword evidence="8" id="KW-0040">ANK repeat</keyword>
<dbReference type="CDD" id="cd18791">
    <property type="entry name" value="SF2_C_RHA"/>
    <property type="match status" value="1"/>
</dbReference>
<keyword evidence="2" id="KW-0507">mRNA processing</keyword>
<feature type="repeat" description="ANK" evidence="8">
    <location>
        <begin position="571"/>
        <end position="603"/>
    </location>
</feature>
<keyword evidence="13" id="KW-1185">Reference proteome</keyword>
<dbReference type="EMBL" id="BKCP01012403">
    <property type="protein sequence ID" value="GER56059.1"/>
    <property type="molecule type" value="Genomic_DNA"/>
</dbReference>
<dbReference type="GO" id="GO:0003724">
    <property type="term" value="F:RNA helicase activity"/>
    <property type="evidence" value="ECO:0007669"/>
    <property type="project" value="UniProtKB-EC"/>
</dbReference>
<evidence type="ECO:0000256" key="8">
    <source>
        <dbReference type="PROSITE-ProRule" id="PRU00023"/>
    </source>
</evidence>
<evidence type="ECO:0000259" key="11">
    <source>
        <dbReference type="PROSITE" id="PS51194"/>
    </source>
</evidence>
<comment type="caution">
    <text evidence="12">The sequence shown here is derived from an EMBL/GenBank/DDBJ whole genome shotgun (WGS) entry which is preliminary data.</text>
</comment>
<dbReference type="SMART" id="SM00847">
    <property type="entry name" value="HA2"/>
    <property type="match status" value="1"/>
</dbReference>
<feature type="compositionally biased region" description="Polar residues" evidence="9">
    <location>
        <begin position="1328"/>
        <end position="1342"/>
    </location>
</feature>
<dbReference type="InterPro" id="IPR007502">
    <property type="entry name" value="Helicase-assoc_dom"/>
</dbReference>
<dbReference type="GO" id="GO:0005681">
    <property type="term" value="C:spliceosomal complex"/>
    <property type="evidence" value="ECO:0007669"/>
    <property type="project" value="UniProtKB-KW"/>
</dbReference>
<dbReference type="Proteomes" id="UP000325081">
    <property type="component" value="Unassembled WGS sequence"/>
</dbReference>
<evidence type="ECO:0000256" key="3">
    <source>
        <dbReference type="ARBA" id="ARBA00022741"/>
    </source>
</evidence>
<dbReference type="OrthoDB" id="10253254at2759"/>
<dbReference type="SUPFAM" id="SSF52540">
    <property type="entry name" value="P-loop containing nucleoside triphosphate hydrolases"/>
    <property type="match status" value="1"/>
</dbReference>
<feature type="region of interest" description="Disordered" evidence="9">
    <location>
        <begin position="1142"/>
        <end position="1162"/>
    </location>
</feature>
<dbReference type="Pfam" id="PF13401">
    <property type="entry name" value="AAA_22"/>
    <property type="match status" value="1"/>
</dbReference>
<dbReference type="Pfam" id="PF13606">
    <property type="entry name" value="Ank_3"/>
    <property type="match status" value="1"/>
</dbReference>
<dbReference type="SMART" id="SM00382">
    <property type="entry name" value="AAA"/>
    <property type="match status" value="1"/>
</dbReference>
<dbReference type="GO" id="GO:0005524">
    <property type="term" value="F:ATP binding"/>
    <property type="evidence" value="ECO:0007669"/>
    <property type="project" value="UniProtKB-KW"/>
</dbReference>
<feature type="domain" description="Helicase ATP-binding" evidence="10">
    <location>
        <begin position="690"/>
        <end position="854"/>
    </location>
</feature>
<gene>
    <name evidence="12" type="ORF">STAS_33771</name>
</gene>
<dbReference type="InterPro" id="IPR002464">
    <property type="entry name" value="DNA/RNA_helicase_DEAH_CS"/>
</dbReference>
<accession>A0A5A7RFX4</accession>
<dbReference type="SMART" id="SM00487">
    <property type="entry name" value="DEXDc"/>
    <property type="match status" value="1"/>
</dbReference>
<feature type="repeat" description="ANK" evidence="8">
    <location>
        <begin position="71"/>
        <end position="103"/>
    </location>
</feature>
<dbReference type="FunFam" id="3.40.50.300:FF:000145">
    <property type="entry name" value="probable ATP-dependent RNA helicase DHX40"/>
    <property type="match status" value="1"/>
</dbReference>
<reference evidence="13" key="1">
    <citation type="journal article" date="2019" name="Curr. Biol.">
        <title>Genome Sequence of Striga asiatica Provides Insight into the Evolution of Plant Parasitism.</title>
        <authorList>
            <person name="Yoshida S."/>
            <person name="Kim S."/>
            <person name="Wafula E.K."/>
            <person name="Tanskanen J."/>
            <person name="Kim Y.M."/>
            <person name="Honaas L."/>
            <person name="Yang Z."/>
            <person name="Spallek T."/>
            <person name="Conn C.E."/>
            <person name="Ichihashi Y."/>
            <person name="Cheong K."/>
            <person name="Cui S."/>
            <person name="Der J.P."/>
            <person name="Gundlach H."/>
            <person name="Jiao Y."/>
            <person name="Hori C."/>
            <person name="Ishida J.K."/>
            <person name="Kasahara H."/>
            <person name="Kiba T."/>
            <person name="Kim M.S."/>
            <person name="Koo N."/>
            <person name="Laohavisit A."/>
            <person name="Lee Y.H."/>
            <person name="Lumba S."/>
            <person name="McCourt P."/>
            <person name="Mortimer J.C."/>
            <person name="Mutuku J.M."/>
            <person name="Nomura T."/>
            <person name="Sasaki-Sekimoto Y."/>
            <person name="Seto Y."/>
            <person name="Wang Y."/>
            <person name="Wakatake T."/>
            <person name="Sakakibara H."/>
            <person name="Demura T."/>
            <person name="Yamaguchi S."/>
            <person name="Yoneyama K."/>
            <person name="Manabe R.I."/>
            <person name="Nelson D.C."/>
            <person name="Schulman A.H."/>
            <person name="Timko M.P."/>
            <person name="dePamphilis C.W."/>
            <person name="Choi D."/>
            <person name="Shirasu K."/>
        </authorList>
    </citation>
    <scope>NUCLEOTIDE SEQUENCE [LARGE SCALE GENOMIC DNA]</scope>
    <source>
        <strain evidence="13">cv. UVA1</strain>
    </source>
</reference>
<dbReference type="PROSITE" id="PS50088">
    <property type="entry name" value="ANK_REPEAT"/>
    <property type="match status" value="5"/>
</dbReference>
<evidence type="ECO:0000256" key="4">
    <source>
        <dbReference type="ARBA" id="ARBA00022801"/>
    </source>
</evidence>
<dbReference type="Gene3D" id="1.25.40.20">
    <property type="entry name" value="Ankyrin repeat-containing domain"/>
    <property type="match status" value="5"/>
</dbReference>